<evidence type="ECO:0000259" key="4">
    <source>
        <dbReference type="Pfam" id="PF23608"/>
    </source>
</evidence>
<keyword evidence="3" id="KW-0472">Membrane</keyword>
<evidence type="ECO:0000313" key="6">
    <source>
        <dbReference type="Proteomes" id="UP000507470"/>
    </source>
</evidence>
<dbReference type="AlphaFoldDB" id="A0A6J8DHK9"/>
<keyword evidence="2" id="KW-1003">Cell membrane</keyword>
<dbReference type="InterPro" id="IPR057066">
    <property type="entry name" value="Ig_ILCR1"/>
</dbReference>
<evidence type="ECO:0000256" key="1">
    <source>
        <dbReference type="ARBA" id="ARBA00004251"/>
    </source>
</evidence>
<feature type="domain" description="ILCR1 Ig-like" evidence="4">
    <location>
        <begin position="203"/>
        <end position="313"/>
    </location>
</feature>
<comment type="subcellular location">
    <subcellularLocation>
        <location evidence="1">Cell membrane</location>
        <topology evidence="1">Single-pass type I membrane protein</topology>
    </subcellularLocation>
</comment>
<dbReference type="OrthoDB" id="6090913at2759"/>
<proteinExistence type="predicted"/>
<dbReference type="Proteomes" id="UP000507470">
    <property type="component" value="Unassembled WGS sequence"/>
</dbReference>
<keyword evidence="3" id="KW-0812">Transmembrane</keyword>
<dbReference type="EMBL" id="CACVKT020007420">
    <property type="protein sequence ID" value="CAC5407536.1"/>
    <property type="molecule type" value="Genomic_DNA"/>
</dbReference>
<dbReference type="GO" id="GO:0005886">
    <property type="term" value="C:plasma membrane"/>
    <property type="evidence" value="ECO:0007669"/>
    <property type="project" value="UniProtKB-SubCell"/>
</dbReference>
<protein>
    <recommendedName>
        <fullName evidence="4">ILCR1 Ig-like domain-containing protein</fullName>
    </recommendedName>
</protein>
<sequence length="477" mass="54791">MDWRIFYFKDMQTYWFVFIVSFMCIQNQNCLPCQSDQDNSDYAVNCTATIFAEENCSDSFLSGQYGDLYEQLYWPAKPDDLTLKPIQLEYKNTNLLYPGFLVEIKPPRSVSIKDVKGFQLNYKEEEKNVKKCAIIILSNASLDHNHRENSLKVVVKLWPLNGGKNFLFTAWSLPKPPVDELDENQTRYGKTGKYKWSLTDAPADWVTTISYHNDVKNRYIRIWFVHAPDEYSFSEYMVTLEMIISGEDTSKEHRDVIEEYKISKLNYTFLNVKQGRYRVFVQAYDDKWDSLNGCKCKSSGGGCFQCVKTMTAVIVVPRSEDVVMTSELQSSTSTNSQSQKTTVETDQTVNYVLPSILGFVAFLLVIVIVIGCYLLHRDRDQPKYQTELPVHTINNNSNNNSNNFLTINDGYTSSKYDETSVESAGTLNRNDIEFVPPTEDRSEDLSLGNLMDQVRDFDKNFLPGNDNNDISSLGFCQ</sequence>
<organism evidence="5 6">
    <name type="scientific">Mytilus coruscus</name>
    <name type="common">Sea mussel</name>
    <dbReference type="NCBI Taxonomy" id="42192"/>
    <lineage>
        <taxon>Eukaryota</taxon>
        <taxon>Metazoa</taxon>
        <taxon>Spiralia</taxon>
        <taxon>Lophotrochozoa</taxon>
        <taxon>Mollusca</taxon>
        <taxon>Bivalvia</taxon>
        <taxon>Autobranchia</taxon>
        <taxon>Pteriomorphia</taxon>
        <taxon>Mytilida</taxon>
        <taxon>Mytiloidea</taxon>
        <taxon>Mytilidae</taxon>
        <taxon>Mytilinae</taxon>
        <taxon>Mytilus</taxon>
    </lineage>
</organism>
<keyword evidence="6" id="KW-1185">Reference proteome</keyword>
<dbReference type="Pfam" id="PF23608">
    <property type="entry name" value="Ig_ILCR1"/>
    <property type="match status" value="1"/>
</dbReference>
<evidence type="ECO:0000256" key="2">
    <source>
        <dbReference type="ARBA" id="ARBA00022475"/>
    </source>
</evidence>
<dbReference type="InterPro" id="IPR038683">
    <property type="entry name" value="IL17RA/B_FnIII-like_1_sf"/>
</dbReference>
<evidence type="ECO:0000256" key="3">
    <source>
        <dbReference type="SAM" id="Phobius"/>
    </source>
</evidence>
<evidence type="ECO:0000313" key="5">
    <source>
        <dbReference type="EMBL" id="CAC5407536.1"/>
    </source>
</evidence>
<reference evidence="5 6" key="1">
    <citation type="submission" date="2020-06" db="EMBL/GenBank/DDBJ databases">
        <authorList>
            <person name="Li R."/>
            <person name="Bekaert M."/>
        </authorList>
    </citation>
    <scope>NUCLEOTIDE SEQUENCE [LARGE SCALE GENOMIC DNA]</scope>
    <source>
        <strain evidence="6">wild</strain>
    </source>
</reference>
<name>A0A6J8DHK9_MYTCO</name>
<accession>A0A6J8DHK9</accession>
<dbReference type="Gene3D" id="2.60.40.2160">
    <property type="entry name" value="Interleukin-17 receptor A/B, fibronectin-III-like domain 1"/>
    <property type="match status" value="1"/>
</dbReference>
<keyword evidence="3" id="KW-1133">Transmembrane helix</keyword>
<gene>
    <name evidence="5" type="ORF">MCOR_41002</name>
</gene>
<feature type="transmembrane region" description="Helical" evidence="3">
    <location>
        <begin position="351"/>
        <end position="375"/>
    </location>
</feature>